<evidence type="ECO:0000313" key="2">
    <source>
        <dbReference type="Proteomes" id="UP001177140"/>
    </source>
</evidence>
<organism evidence="1 2">
    <name type="scientific">Papaver nudicaule</name>
    <name type="common">Iceland poppy</name>
    <dbReference type="NCBI Taxonomy" id="74823"/>
    <lineage>
        <taxon>Eukaryota</taxon>
        <taxon>Viridiplantae</taxon>
        <taxon>Streptophyta</taxon>
        <taxon>Embryophyta</taxon>
        <taxon>Tracheophyta</taxon>
        <taxon>Spermatophyta</taxon>
        <taxon>Magnoliopsida</taxon>
        <taxon>Ranunculales</taxon>
        <taxon>Papaveraceae</taxon>
        <taxon>Papaveroideae</taxon>
        <taxon>Papaver</taxon>
    </lineage>
</organism>
<keyword evidence="2" id="KW-1185">Reference proteome</keyword>
<sequence length="69" mass="7456">MEPVLFNLISEPAVIVCTEVLALINHHKPGVIAFRQENGYGALMEALGSDNARFGNSNPRTLSTVSLCK</sequence>
<dbReference type="Proteomes" id="UP001177140">
    <property type="component" value="Unassembled WGS sequence"/>
</dbReference>
<accession>A0AA41SLC7</accession>
<dbReference type="AlphaFoldDB" id="A0AA41SLC7"/>
<gene>
    <name evidence="1" type="ORF">MKW94_015344</name>
</gene>
<comment type="caution">
    <text evidence="1">The sequence shown here is derived from an EMBL/GenBank/DDBJ whole genome shotgun (WGS) entry which is preliminary data.</text>
</comment>
<protein>
    <submittedName>
        <fullName evidence="1">Uncharacterized protein</fullName>
    </submittedName>
</protein>
<dbReference type="EMBL" id="JAJJMA010189450">
    <property type="protein sequence ID" value="MCL7038341.1"/>
    <property type="molecule type" value="Genomic_DNA"/>
</dbReference>
<reference evidence="1" key="1">
    <citation type="submission" date="2022-03" db="EMBL/GenBank/DDBJ databases">
        <title>A functionally conserved STORR gene fusion in Papaver species that diverged 16.8 million years ago.</title>
        <authorList>
            <person name="Catania T."/>
        </authorList>
    </citation>
    <scope>NUCLEOTIDE SEQUENCE</scope>
    <source>
        <strain evidence="1">S-191538</strain>
    </source>
</reference>
<proteinExistence type="predicted"/>
<name>A0AA41SLC7_PAPNU</name>
<evidence type="ECO:0000313" key="1">
    <source>
        <dbReference type="EMBL" id="MCL7038341.1"/>
    </source>
</evidence>